<keyword evidence="2" id="KW-1185">Reference proteome</keyword>
<sequence>MLETILIGLLFIGAVGYVGNRIRKELSPKKSGCAKGCGCEK</sequence>
<proteinExistence type="predicted"/>
<dbReference type="AlphaFoldDB" id="A0A7W5ZH50"/>
<dbReference type="Pfam" id="PF12669">
    <property type="entry name" value="FeoB_associated"/>
    <property type="match status" value="1"/>
</dbReference>
<evidence type="ECO:0000313" key="2">
    <source>
        <dbReference type="Proteomes" id="UP000541352"/>
    </source>
</evidence>
<gene>
    <name evidence="1" type="ORF">FHS57_000796</name>
</gene>
<dbReference type="RefSeq" id="WP_122929408.1">
    <property type="nucleotide sequence ID" value="NZ_JACIBY010000001.1"/>
</dbReference>
<accession>A0A7W5ZH50</accession>
<dbReference type="Proteomes" id="UP000541352">
    <property type="component" value="Unassembled WGS sequence"/>
</dbReference>
<organism evidence="1 2">
    <name type="scientific">Runella defluvii</name>
    <dbReference type="NCBI Taxonomy" id="370973"/>
    <lineage>
        <taxon>Bacteria</taxon>
        <taxon>Pseudomonadati</taxon>
        <taxon>Bacteroidota</taxon>
        <taxon>Cytophagia</taxon>
        <taxon>Cytophagales</taxon>
        <taxon>Spirosomataceae</taxon>
        <taxon>Runella</taxon>
    </lineage>
</organism>
<reference evidence="1 2" key="1">
    <citation type="submission" date="2020-08" db="EMBL/GenBank/DDBJ databases">
        <title>Genomic Encyclopedia of Type Strains, Phase IV (KMG-IV): sequencing the most valuable type-strain genomes for metagenomic binning, comparative biology and taxonomic classification.</title>
        <authorList>
            <person name="Goeker M."/>
        </authorList>
    </citation>
    <scope>NUCLEOTIDE SEQUENCE [LARGE SCALE GENOMIC DNA]</scope>
    <source>
        <strain evidence="1 2">DSM 17976</strain>
    </source>
</reference>
<dbReference type="EMBL" id="JACIBY010000001">
    <property type="protein sequence ID" value="MBB3836814.1"/>
    <property type="molecule type" value="Genomic_DNA"/>
</dbReference>
<comment type="caution">
    <text evidence="1">The sequence shown here is derived from an EMBL/GenBank/DDBJ whole genome shotgun (WGS) entry which is preliminary data.</text>
</comment>
<name>A0A7W5ZH50_9BACT</name>
<evidence type="ECO:0000313" key="1">
    <source>
        <dbReference type="EMBL" id="MBB3836814.1"/>
    </source>
</evidence>
<protein>
    <recommendedName>
        <fullName evidence="3">FeoB-associated Cys-rich membrane protein</fullName>
    </recommendedName>
</protein>
<evidence type="ECO:0008006" key="3">
    <source>
        <dbReference type="Google" id="ProtNLM"/>
    </source>
</evidence>